<dbReference type="GO" id="GO:0097550">
    <property type="term" value="C:transcription preinitiation complex"/>
    <property type="evidence" value="ECO:0007669"/>
    <property type="project" value="TreeGrafter"/>
</dbReference>
<dbReference type="GO" id="GO:0017025">
    <property type="term" value="F:TBP-class protein binding"/>
    <property type="evidence" value="ECO:0007669"/>
    <property type="project" value="InterPro"/>
</dbReference>
<dbReference type="SUPFAM" id="SSF47954">
    <property type="entry name" value="Cyclin-like"/>
    <property type="match status" value="2"/>
</dbReference>
<keyword evidence="4" id="KW-0804">Transcription</keyword>
<protein>
    <recommendedName>
        <fullName evidence="5">General transcription factor TFIIB</fullName>
    </recommendedName>
</protein>
<dbReference type="InterPro" id="IPR013137">
    <property type="entry name" value="Znf_TFIIB"/>
</dbReference>
<proteinExistence type="inferred from homology"/>
<evidence type="ECO:0000256" key="2">
    <source>
        <dbReference type="ARBA" id="ARBA00022737"/>
    </source>
</evidence>
<evidence type="ECO:0000256" key="1">
    <source>
        <dbReference type="ARBA" id="ARBA00010857"/>
    </source>
</evidence>
<dbReference type="PROSITE" id="PS51134">
    <property type="entry name" value="ZF_TFIIB"/>
    <property type="match status" value="1"/>
</dbReference>
<dbReference type="SUPFAM" id="SSF57783">
    <property type="entry name" value="Zinc beta-ribbon"/>
    <property type="match status" value="1"/>
</dbReference>
<organism evidence="8 9">
    <name type="scientific">Apatococcus lobatus</name>
    <dbReference type="NCBI Taxonomy" id="904363"/>
    <lineage>
        <taxon>Eukaryota</taxon>
        <taxon>Viridiplantae</taxon>
        <taxon>Chlorophyta</taxon>
        <taxon>core chlorophytes</taxon>
        <taxon>Trebouxiophyceae</taxon>
        <taxon>Chlorellales</taxon>
        <taxon>Chlorellaceae</taxon>
        <taxon>Apatococcus</taxon>
    </lineage>
</organism>
<dbReference type="EMBL" id="JALJOS010000016">
    <property type="protein sequence ID" value="KAK9828196.1"/>
    <property type="molecule type" value="Genomic_DNA"/>
</dbReference>
<keyword evidence="9" id="KW-1185">Reference proteome</keyword>
<dbReference type="Gene3D" id="1.10.472.170">
    <property type="match status" value="1"/>
</dbReference>
<dbReference type="InterPro" id="IPR000812">
    <property type="entry name" value="TFIIB"/>
</dbReference>
<dbReference type="CDD" id="cd00043">
    <property type="entry name" value="CYCLIN_SF"/>
    <property type="match status" value="1"/>
</dbReference>
<dbReference type="GO" id="GO:0005634">
    <property type="term" value="C:nucleus"/>
    <property type="evidence" value="ECO:0007669"/>
    <property type="project" value="TreeGrafter"/>
</dbReference>
<evidence type="ECO:0000313" key="9">
    <source>
        <dbReference type="Proteomes" id="UP001438707"/>
    </source>
</evidence>
<dbReference type="PANTHER" id="PTHR11618">
    <property type="entry name" value="TRANSCRIPTION INITIATION FACTOR IIB-RELATED"/>
    <property type="match status" value="1"/>
</dbReference>
<dbReference type="AlphaFoldDB" id="A0AAW1R366"/>
<dbReference type="Pfam" id="PF00382">
    <property type="entry name" value="TFIIB"/>
    <property type="match status" value="1"/>
</dbReference>
<dbReference type="InterPro" id="IPR036915">
    <property type="entry name" value="Cyclin-like_sf"/>
</dbReference>
<evidence type="ECO:0000256" key="4">
    <source>
        <dbReference type="ARBA" id="ARBA00023163"/>
    </source>
</evidence>
<dbReference type="InterPro" id="IPR013763">
    <property type="entry name" value="Cyclin-like_dom"/>
</dbReference>
<dbReference type="PANTHER" id="PTHR11618:SF13">
    <property type="entry name" value="TRANSCRIPTION INITIATION FACTOR IIB"/>
    <property type="match status" value="1"/>
</dbReference>
<name>A0AAW1R366_9CHLO</name>
<evidence type="ECO:0000259" key="7">
    <source>
        <dbReference type="PROSITE" id="PS51134"/>
    </source>
</evidence>
<dbReference type="SMART" id="SM00385">
    <property type="entry name" value="CYCLIN"/>
    <property type="match status" value="1"/>
</dbReference>
<keyword evidence="6" id="KW-0863">Zinc-finger</keyword>
<evidence type="ECO:0000313" key="8">
    <source>
        <dbReference type="EMBL" id="KAK9828196.1"/>
    </source>
</evidence>
<dbReference type="Gene3D" id="1.10.472.10">
    <property type="entry name" value="Cyclin-like"/>
    <property type="match status" value="1"/>
</dbReference>
<evidence type="ECO:0000256" key="3">
    <source>
        <dbReference type="ARBA" id="ARBA00023015"/>
    </source>
</evidence>
<keyword evidence="2" id="KW-0677">Repeat</keyword>
<keyword evidence="6" id="KW-0479">Metal-binding</keyword>
<keyword evidence="6" id="KW-0862">Zinc</keyword>
<comment type="similarity">
    <text evidence="1">Belongs to the TFIIB family.</text>
</comment>
<accession>A0AAW1R366</accession>
<dbReference type="GO" id="GO:0070897">
    <property type="term" value="P:transcription preinitiation complex assembly"/>
    <property type="evidence" value="ECO:0007669"/>
    <property type="project" value="InterPro"/>
</dbReference>
<evidence type="ECO:0000256" key="6">
    <source>
        <dbReference type="PROSITE-ProRule" id="PRU00469"/>
    </source>
</evidence>
<evidence type="ECO:0000256" key="5">
    <source>
        <dbReference type="ARBA" id="ARBA00031706"/>
    </source>
</evidence>
<dbReference type="Pfam" id="PF08271">
    <property type="entry name" value="Zn_Ribbon_TF"/>
    <property type="match status" value="1"/>
</dbReference>
<reference evidence="8 9" key="1">
    <citation type="journal article" date="2024" name="Nat. Commun.">
        <title>Phylogenomics reveals the evolutionary origins of lichenization in chlorophyte algae.</title>
        <authorList>
            <person name="Puginier C."/>
            <person name="Libourel C."/>
            <person name="Otte J."/>
            <person name="Skaloud P."/>
            <person name="Haon M."/>
            <person name="Grisel S."/>
            <person name="Petersen M."/>
            <person name="Berrin J.G."/>
            <person name="Delaux P.M."/>
            <person name="Dal Grande F."/>
            <person name="Keller J."/>
        </authorList>
    </citation>
    <scope>NUCLEOTIDE SEQUENCE [LARGE SCALE GENOMIC DNA]</scope>
    <source>
        <strain evidence="8 9">SAG 2145</strain>
    </source>
</reference>
<comment type="caution">
    <text evidence="8">The sequence shown here is derived from an EMBL/GenBank/DDBJ whole genome shotgun (WGS) entry which is preliminary data.</text>
</comment>
<dbReference type="Proteomes" id="UP001438707">
    <property type="component" value="Unassembled WGS sequence"/>
</dbReference>
<gene>
    <name evidence="8" type="ORF">WJX74_002568</name>
</gene>
<keyword evidence="3" id="KW-0805">Transcription regulation</keyword>
<sequence length="353" mass="37583">MATTDDFHREHFDFECGECGATECVDDHASGDRVCTSCGLVAEAHAIDEHSEWRTFADSDKPGTDMNRVGGPVNHLLSDGGIGSTVIGKASKGDAGGLVQTLQRIGNTAGADRAMVSASGTIAKICDRLGLPKAIKDYACELFKRAMDQGLVKGRSQCANCAAAIMLASRQEKVSRSFDEVAKVADNCNKKAIAKAFKAMLSNVMKPGEMTKTASHPTEYMIRWSNKLGMGAKHAKACQDLIETIIPKPGTERTGSLAVLKSWDGRSPNTLAGAVLYIICNLFLVTKKSDVQVPLSDICNVVKVGASTIKATVTQLQPDYDDLLPKWIGATQQQIATMIAEGYPGSSEPAPVS</sequence>
<dbReference type="GO" id="GO:0008270">
    <property type="term" value="F:zinc ion binding"/>
    <property type="evidence" value="ECO:0007669"/>
    <property type="project" value="UniProtKB-KW"/>
</dbReference>
<feature type="domain" description="TFIIB-type" evidence="7">
    <location>
        <begin position="12"/>
        <end position="43"/>
    </location>
</feature>
<dbReference type="PRINTS" id="PR00685">
    <property type="entry name" value="TIFACTORIIB"/>
</dbReference>
<dbReference type="InterPro" id="IPR013150">
    <property type="entry name" value="TFIIB_cyclin"/>
</dbReference>